<keyword evidence="1" id="KW-0472">Membrane</keyword>
<organism evidence="3 4">
    <name type="scientific">Psychromonas ingrahamii (strain DSM 17664 / CCUG 51855 / 37)</name>
    <dbReference type="NCBI Taxonomy" id="357804"/>
    <lineage>
        <taxon>Bacteria</taxon>
        <taxon>Pseudomonadati</taxon>
        <taxon>Pseudomonadota</taxon>
        <taxon>Gammaproteobacteria</taxon>
        <taxon>Alteromonadales</taxon>
        <taxon>Psychromonadaceae</taxon>
        <taxon>Psychromonas</taxon>
    </lineage>
</organism>
<feature type="domain" description="OmpA-like" evidence="2">
    <location>
        <begin position="170"/>
        <end position="288"/>
    </location>
</feature>
<sequence>MSCSLKLFLTLLLLFTGGIAAIPIHYQGEMDNTTWKTELKFDRCEIYTEIPDWGFKVSFIAESGQSLQLLIYSRIHSAAAIKESFAEVINAPWYELQASPQEQIMADSIGENSINFRQGVETIFQHMLAGSWLQFYSMSNTEVMYIVSLPTTSWQKETVSFNQCANQLPVINYEEINQLSFNYIENQYKLNKTQTKDLVKLSDYINKDQSVVKILIDGHSDKYGNSSQNLRLSKFRADEIAQTLINNSVNMDLIEIRGHGGRYPIASNDSAEGREKNRRVSIRLVKANAKTNNLN</sequence>
<dbReference type="CDD" id="cd07185">
    <property type="entry name" value="OmpA_C-like"/>
    <property type="match status" value="1"/>
</dbReference>
<dbReference type="Pfam" id="PF00691">
    <property type="entry name" value="OmpA"/>
    <property type="match status" value="1"/>
</dbReference>
<accession>A1T0I5</accession>
<dbReference type="InterPro" id="IPR036737">
    <property type="entry name" value="OmpA-like_sf"/>
</dbReference>
<reference evidence="3 4" key="1">
    <citation type="submission" date="2007-01" db="EMBL/GenBank/DDBJ databases">
        <title>Complete sequence of Psychromonas ingrahamii 37.</title>
        <authorList>
            <consortium name="US DOE Joint Genome Institute"/>
            <person name="Copeland A."/>
            <person name="Lucas S."/>
            <person name="Lapidus A."/>
            <person name="Barry K."/>
            <person name="Detter J.C."/>
            <person name="Glavina del Rio T."/>
            <person name="Hammon N."/>
            <person name="Israni S."/>
            <person name="Dalin E."/>
            <person name="Tice H."/>
            <person name="Pitluck S."/>
            <person name="Thompson L.S."/>
            <person name="Brettin T."/>
            <person name="Bruce D."/>
            <person name="Han C."/>
            <person name="Tapia R."/>
            <person name="Schmutz J."/>
            <person name="Larimer F."/>
            <person name="Land M."/>
            <person name="Hauser L."/>
            <person name="Kyrpides N."/>
            <person name="Ivanova N."/>
            <person name="Staley J."/>
            <person name="Richardson P."/>
        </authorList>
    </citation>
    <scope>NUCLEOTIDE SEQUENCE [LARGE SCALE GENOMIC DNA]</scope>
    <source>
        <strain evidence="3 4">37</strain>
    </source>
</reference>
<evidence type="ECO:0000313" key="3">
    <source>
        <dbReference type="EMBL" id="ABM05250.1"/>
    </source>
</evidence>
<dbReference type="PROSITE" id="PS51123">
    <property type="entry name" value="OMPA_2"/>
    <property type="match status" value="1"/>
</dbReference>
<dbReference type="Pfam" id="PF18393">
    <property type="entry name" value="MotY_N"/>
    <property type="match status" value="1"/>
</dbReference>
<keyword evidence="4" id="KW-1185">Reference proteome</keyword>
<dbReference type="PANTHER" id="PTHR30329">
    <property type="entry name" value="STATOR ELEMENT OF FLAGELLAR MOTOR COMPLEX"/>
    <property type="match status" value="1"/>
</dbReference>
<dbReference type="EMBL" id="CP000510">
    <property type="protein sequence ID" value="ABM05250.1"/>
    <property type="molecule type" value="Genomic_DNA"/>
</dbReference>
<name>A1T0I5_PSYIN</name>
<dbReference type="PANTHER" id="PTHR30329:SF21">
    <property type="entry name" value="LIPOPROTEIN YIAD-RELATED"/>
    <property type="match status" value="1"/>
</dbReference>
<dbReference type="HOGENOM" id="CLU_069369_0_0_6"/>
<evidence type="ECO:0000259" key="2">
    <source>
        <dbReference type="PROSITE" id="PS51123"/>
    </source>
</evidence>
<dbReference type="Proteomes" id="UP000000639">
    <property type="component" value="Chromosome"/>
</dbReference>
<dbReference type="OrthoDB" id="6905929at2"/>
<evidence type="ECO:0000256" key="1">
    <source>
        <dbReference type="PROSITE-ProRule" id="PRU00473"/>
    </source>
</evidence>
<dbReference type="InterPro" id="IPR050330">
    <property type="entry name" value="Bact_OuterMem_StrucFunc"/>
</dbReference>
<dbReference type="PRINTS" id="PR01023">
    <property type="entry name" value="NAFLGMOTY"/>
</dbReference>
<dbReference type="AlphaFoldDB" id="A1T0I5"/>
<dbReference type="STRING" id="357804.Ping_3567"/>
<dbReference type="Gene3D" id="2.60.40.2540">
    <property type="match status" value="1"/>
</dbReference>
<dbReference type="InterPro" id="IPR006665">
    <property type="entry name" value="OmpA-like"/>
</dbReference>
<dbReference type="KEGG" id="pin:Ping_3567"/>
<dbReference type="GO" id="GO:0016020">
    <property type="term" value="C:membrane"/>
    <property type="evidence" value="ECO:0007669"/>
    <property type="project" value="UniProtKB-UniRule"/>
</dbReference>
<dbReference type="SUPFAM" id="SSF103088">
    <property type="entry name" value="OmpA-like"/>
    <property type="match status" value="1"/>
</dbReference>
<protein>
    <submittedName>
        <fullName evidence="3">OmpA/MotB domain protein</fullName>
    </submittedName>
</protein>
<dbReference type="Gene3D" id="3.30.1330.60">
    <property type="entry name" value="OmpA-like domain"/>
    <property type="match status" value="1"/>
</dbReference>
<dbReference type="eggNOG" id="COG2885">
    <property type="taxonomic scope" value="Bacteria"/>
</dbReference>
<dbReference type="InterPro" id="IPR041544">
    <property type="entry name" value="MotY_N"/>
</dbReference>
<proteinExistence type="predicted"/>
<evidence type="ECO:0000313" key="4">
    <source>
        <dbReference type="Proteomes" id="UP000000639"/>
    </source>
</evidence>
<gene>
    <name evidence="3" type="ordered locus">Ping_3567</name>
</gene>